<dbReference type="GO" id="GO:0006511">
    <property type="term" value="P:ubiquitin-dependent protein catabolic process"/>
    <property type="evidence" value="ECO:0007669"/>
    <property type="project" value="TreeGrafter"/>
</dbReference>
<dbReference type="EMBL" id="KI545996">
    <property type="protein sequence ID" value="EST48251.1"/>
    <property type="molecule type" value="Genomic_DNA"/>
</dbReference>
<organism evidence="8">
    <name type="scientific">Spironucleus salmonicida</name>
    <dbReference type="NCBI Taxonomy" id="348837"/>
    <lineage>
        <taxon>Eukaryota</taxon>
        <taxon>Metamonada</taxon>
        <taxon>Diplomonadida</taxon>
        <taxon>Hexamitidae</taxon>
        <taxon>Hexamitinae</taxon>
        <taxon>Spironucleus</taxon>
    </lineage>
</organism>
<dbReference type="InterPro" id="IPR013083">
    <property type="entry name" value="Znf_RING/FYVE/PHD"/>
</dbReference>
<sequence length="426" mass="49801">MEFSDQKLFSDINGLDESEIAEVIISQIIKLSPEAVDRFDKKQHIILKEFVNATIKPEFRAIQLQQLNSVYYHTPLDQYDVNIPDLQLKTSLKLKPNWHQEINFRHSTYETFRLSRAPGCSHKSTGCNVICPQCQNSYTCRYCHDEVEDHVLDIKDITQIQCKNCKAKQEFSDSCIYCQYQFGISSCYQCKIQQFNDVNRAPLIHCDKCGKCYGCLEGQIHHCDVCQFCIDSDSFKRHVHGEVCLVCYEQFLNSSLAITVQNCGHIIHALCFRNLRSNGNNKCIICRRLNYQEGEKDIYNNLLKISYVRTSMQNINDIVSCQCYQCSDQFNTYENDYFYCEKCDYFDCQRISKGDYKESILSQKQLFLMFINVYFEKEYKSFNKFCIDNDLIEQNLDNMKIQAIIIAAPFSKPDRLSITSFVQLIQ</sequence>
<dbReference type="Pfam" id="PF14634">
    <property type="entry name" value="zf-RING_5"/>
    <property type="match status" value="1"/>
</dbReference>
<dbReference type="OrthoDB" id="411372at2759"/>
<evidence type="ECO:0000259" key="5">
    <source>
        <dbReference type="PROSITE" id="PS50089"/>
    </source>
</evidence>
<evidence type="ECO:0000313" key="10">
    <source>
        <dbReference type="Proteomes" id="UP000018208"/>
    </source>
</evidence>
<name>V6LX15_9EUKA</name>
<dbReference type="PROSITE" id="PS51266">
    <property type="entry name" value="ZF_CHY"/>
    <property type="match status" value="1"/>
</dbReference>
<feature type="domain" description="RING-type" evidence="5">
    <location>
        <begin position="244"/>
        <end position="287"/>
    </location>
</feature>
<dbReference type="GO" id="GO:0016567">
    <property type="term" value="P:protein ubiquitination"/>
    <property type="evidence" value="ECO:0007669"/>
    <property type="project" value="TreeGrafter"/>
</dbReference>
<dbReference type="VEuPathDB" id="GiardiaDB:SS50377_25773"/>
<keyword evidence="2 4" id="KW-0863">Zinc-finger</keyword>
<protein>
    <submittedName>
        <fullName evidence="8">CHY zinc finger domain-containing protein</fullName>
    </submittedName>
</protein>
<dbReference type="Proteomes" id="UP000018208">
    <property type="component" value="Unassembled WGS sequence"/>
</dbReference>
<keyword evidence="10" id="KW-1185">Reference proteome</keyword>
<dbReference type="AlphaFoldDB" id="V6LX15"/>
<dbReference type="InterPro" id="IPR037274">
    <property type="entry name" value="Znf_CHY_sf"/>
</dbReference>
<evidence type="ECO:0000313" key="9">
    <source>
        <dbReference type="EMBL" id="KAH0571584.1"/>
    </source>
</evidence>
<evidence type="ECO:0000256" key="2">
    <source>
        <dbReference type="ARBA" id="ARBA00022771"/>
    </source>
</evidence>
<dbReference type="SMART" id="SM00184">
    <property type="entry name" value="RING"/>
    <property type="match status" value="1"/>
</dbReference>
<accession>V6LX15</accession>
<feature type="domain" description="CTCHY-type" evidence="7">
    <location>
        <begin position="185"/>
        <end position="248"/>
    </location>
</feature>
<dbReference type="Gene3D" id="3.30.40.10">
    <property type="entry name" value="Zinc/RING finger domain, C3HC4 (zinc finger)"/>
    <property type="match status" value="1"/>
</dbReference>
<dbReference type="PANTHER" id="PTHR21319">
    <property type="entry name" value="RING FINGER AND CHY ZINC FINGER DOMAIN-CONTAINING PROTEIN 1"/>
    <property type="match status" value="1"/>
</dbReference>
<keyword evidence="3" id="KW-0862">Zinc</keyword>
<evidence type="ECO:0000256" key="1">
    <source>
        <dbReference type="ARBA" id="ARBA00022723"/>
    </source>
</evidence>
<dbReference type="GO" id="GO:0005634">
    <property type="term" value="C:nucleus"/>
    <property type="evidence" value="ECO:0007669"/>
    <property type="project" value="TreeGrafter"/>
</dbReference>
<keyword evidence="1" id="KW-0479">Metal-binding</keyword>
<feature type="domain" description="CHY-type" evidence="6">
    <location>
        <begin position="113"/>
        <end position="180"/>
    </location>
</feature>
<reference evidence="9" key="2">
    <citation type="submission" date="2020-12" db="EMBL/GenBank/DDBJ databases">
        <title>New Spironucleus salmonicida genome in near-complete chromosomes.</title>
        <authorList>
            <person name="Xu F."/>
            <person name="Kurt Z."/>
            <person name="Jimenez-Gonzalez A."/>
            <person name="Astvaldsson A."/>
            <person name="Andersson J.O."/>
            <person name="Svard S.G."/>
        </authorList>
    </citation>
    <scope>NUCLEOTIDE SEQUENCE</scope>
    <source>
        <strain evidence="9">ATCC 50377</strain>
    </source>
</reference>
<reference evidence="8 9" key="1">
    <citation type="journal article" date="2014" name="PLoS Genet.">
        <title>The Genome of Spironucleus salmonicida Highlights a Fish Pathogen Adapted to Fluctuating Environments.</title>
        <authorList>
            <person name="Xu F."/>
            <person name="Jerlstrom-Hultqvist J."/>
            <person name="Einarsson E."/>
            <person name="Astvaldsson A."/>
            <person name="Svard S.G."/>
            <person name="Andersson J.O."/>
        </authorList>
    </citation>
    <scope>NUCLEOTIDE SEQUENCE</scope>
    <source>
        <strain evidence="9">ATCC 50377</strain>
    </source>
</reference>
<evidence type="ECO:0000259" key="6">
    <source>
        <dbReference type="PROSITE" id="PS51266"/>
    </source>
</evidence>
<dbReference type="InterPro" id="IPR001841">
    <property type="entry name" value="Znf_RING"/>
</dbReference>
<dbReference type="SUPFAM" id="SSF161219">
    <property type="entry name" value="CHY zinc finger-like"/>
    <property type="match status" value="1"/>
</dbReference>
<dbReference type="GO" id="GO:0008270">
    <property type="term" value="F:zinc ion binding"/>
    <property type="evidence" value="ECO:0007669"/>
    <property type="project" value="UniProtKB-KW"/>
</dbReference>
<dbReference type="PROSITE" id="PS51270">
    <property type="entry name" value="ZF_CTCHY"/>
    <property type="match status" value="1"/>
</dbReference>
<dbReference type="GO" id="GO:0061630">
    <property type="term" value="F:ubiquitin protein ligase activity"/>
    <property type="evidence" value="ECO:0007669"/>
    <property type="project" value="TreeGrafter"/>
</dbReference>
<gene>
    <name evidence="8" type="ORF">SS50377_11592</name>
    <name evidence="9" type="ORF">SS50377_25773</name>
</gene>
<dbReference type="InterPro" id="IPR017921">
    <property type="entry name" value="Znf_CTCHY"/>
</dbReference>
<dbReference type="SUPFAM" id="SSF161245">
    <property type="entry name" value="Zinc hairpin stack"/>
    <property type="match status" value="1"/>
</dbReference>
<dbReference type="InterPro" id="IPR037275">
    <property type="entry name" value="Znf_CTCHY_sf"/>
</dbReference>
<evidence type="ECO:0000256" key="4">
    <source>
        <dbReference type="PROSITE-ProRule" id="PRU00601"/>
    </source>
</evidence>
<dbReference type="InterPro" id="IPR008913">
    <property type="entry name" value="Znf_CHY"/>
</dbReference>
<evidence type="ECO:0000313" key="8">
    <source>
        <dbReference type="EMBL" id="EST48251.1"/>
    </source>
</evidence>
<evidence type="ECO:0000259" key="7">
    <source>
        <dbReference type="PROSITE" id="PS51270"/>
    </source>
</evidence>
<dbReference type="PANTHER" id="PTHR21319:SF53">
    <property type="entry name" value="RING FINGER AND CHY ZINC FINGER DOMAIN-CONTAINING PROTEIN 1"/>
    <property type="match status" value="1"/>
</dbReference>
<proteinExistence type="predicted"/>
<dbReference type="EMBL" id="AUWU02000006">
    <property type="protein sequence ID" value="KAH0571584.1"/>
    <property type="molecule type" value="Genomic_DNA"/>
</dbReference>
<dbReference type="Pfam" id="PF05495">
    <property type="entry name" value="zf-CHY"/>
    <property type="match status" value="1"/>
</dbReference>
<evidence type="ECO:0000256" key="3">
    <source>
        <dbReference type="ARBA" id="ARBA00022833"/>
    </source>
</evidence>
<dbReference type="SUPFAM" id="SSF57850">
    <property type="entry name" value="RING/U-box"/>
    <property type="match status" value="1"/>
</dbReference>
<dbReference type="PROSITE" id="PS50089">
    <property type="entry name" value="ZF_RING_2"/>
    <property type="match status" value="1"/>
</dbReference>